<keyword evidence="2" id="KW-1185">Reference proteome</keyword>
<evidence type="ECO:0000313" key="2">
    <source>
        <dbReference type="Proteomes" id="UP001056937"/>
    </source>
</evidence>
<accession>A0ABY4X9S7</accession>
<sequence>MADTRFDQALSRIEAALARLEQLAASVPQDAAEAEARHAALRSGAGEALARLDQLIAARGG</sequence>
<dbReference type="EMBL" id="CP084930">
    <property type="protein sequence ID" value="USI73697.1"/>
    <property type="molecule type" value="Genomic_DNA"/>
</dbReference>
<organism evidence="1 2">
    <name type="scientific">Sphingomonas morindae</name>
    <dbReference type="NCBI Taxonomy" id="1541170"/>
    <lineage>
        <taxon>Bacteria</taxon>
        <taxon>Pseudomonadati</taxon>
        <taxon>Pseudomonadota</taxon>
        <taxon>Alphaproteobacteria</taxon>
        <taxon>Sphingomonadales</taxon>
        <taxon>Sphingomonadaceae</taxon>
        <taxon>Sphingomonas</taxon>
    </lineage>
</organism>
<name>A0ABY4X9S7_9SPHN</name>
<evidence type="ECO:0000313" key="1">
    <source>
        <dbReference type="EMBL" id="USI73697.1"/>
    </source>
</evidence>
<dbReference type="RefSeq" id="WP_252167503.1">
    <property type="nucleotide sequence ID" value="NZ_CP084930.1"/>
</dbReference>
<dbReference type="Proteomes" id="UP001056937">
    <property type="component" value="Chromosome 1"/>
</dbReference>
<gene>
    <name evidence="1" type="ORF">LHA26_04290</name>
</gene>
<reference evidence="1" key="1">
    <citation type="journal article" date="2022" name="Toxins">
        <title>Genomic Analysis of Sphingopyxis sp. USTB-05 for Biodegrading Cyanobacterial Hepatotoxins.</title>
        <authorList>
            <person name="Liu C."/>
            <person name="Xu Q."/>
            <person name="Zhao Z."/>
            <person name="Zhang H."/>
            <person name="Liu X."/>
            <person name="Yin C."/>
            <person name="Liu Y."/>
            <person name="Yan H."/>
        </authorList>
    </citation>
    <scope>NUCLEOTIDE SEQUENCE</scope>
    <source>
        <strain evidence="1">NBD5</strain>
    </source>
</reference>
<protein>
    <submittedName>
        <fullName evidence="1">Uncharacterized protein</fullName>
    </submittedName>
</protein>
<proteinExistence type="predicted"/>